<dbReference type="GeneID" id="108049829"/>
<dbReference type="AlphaFoldDB" id="A0A6P4FBZ9"/>
<feature type="region of interest" description="Disordered" evidence="1">
    <location>
        <begin position="156"/>
        <end position="291"/>
    </location>
</feature>
<dbReference type="Proteomes" id="UP001652680">
    <property type="component" value="Unassembled WGS sequence"/>
</dbReference>
<accession>A0A6P4FBZ9</accession>
<organism evidence="4">
    <name type="scientific">Drosophila rhopaloa</name>
    <name type="common">Fruit fly</name>
    <dbReference type="NCBI Taxonomy" id="1041015"/>
    <lineage>
        <taxon>Eukaryota</taxon>
        <taxon>Metazoa</taxon>
        <taxon>Ecdysozoa</taxon>
        <taxon>Arthropoda</taxon>
        <taxon>Hexapoda</taxon>
        <taxon>Insecta</taxon>
        <taxon>Pterygota</taxon>
        <taxon>Neoptera</taxon>
        <taxon>Endopterygota</taxon>
        <taxon>Diptera</taxon>
        <taxon>Brachycera</taxon>
        <taxon>Muscomorpha</taxon>
        <taxon>Ephydroidea</taxon>
        <taxon>Drosophilidae</taxon>
        <taxon>Drosophila</taxon>
        <taxon>Sophophora</taxon>
    </lineage>
</organism>
<feature type="compositionally biased region" description="Acidic residues" evidence="1">
    <location>
        <begin position="112"/>
        <end position="127"/>
    </location>
</feature>
<feature type="region of interest" description="Disordered" evidence="1">
    <location>
        <begin position="106"/>
        <end position="138"/>
    </location>
</feature>
<dbReference type="EnsemblMetazoa" id="XM_017131160.1">
    <property type="protein sequence ID" value="XP_016986649.1"/>
    <property type="gene ID" value="LOC108049829"/>
</dbReference>
<feature type="compositionally biased region" description="Polar residues" evidence="1">
    <location>
        <begin position="128"/>
        <end position="137"/>
    </location>
</feature>
<evidence type="ECO:0000313" key="2">
    <source>
        <dbReference type="EnsemblMetazoa" id="XP_016986649.1"/>
    </source>
</evidence>
<name>A0A6P4FBZ9_DRORH</name>
<evidence type="ECO:0000313" key="4">
    <source>
        <dbReference type="RefSeq" id="XP_016986649.1"/>
    </source>
</evidence>
<gene>
    <name evidence="4" type="primary">LOC108049829</name>
    <name evidence="2" type="synonym">108049829</name>
</gene>
<dbReference type="RefSeq" id="XP_016986649.1">
    <property type="nucleotide sequence ID" value="XM_017131160.1"/>
</dbReference>
<sequence length="291" mass="32714">MQRSLLKSGLSRTLVLLNPLKSFHHKGLYAEEVLEDAPVAQSRCLDLLGRLLHGRLNLLGGRPVPPRFLPMLVGDQDRSLHFNAEEDEEFRQRLGMQLRELREALQETQEGREEDLQDDDDFGEEDQPYTTATSQEITVEDLTEEELNEMRAVRMSAGQDEGKSGSFDQPETAELEAEETTTTTTAGEAKEPQEPEETTSDVHERMHEGEIEGVYWTGEGKRVVTQVPQRKTGHSGFIDGEGEEIHEEESPSRAAPYHPPAPRAKATSKLLKKGRRPRTSSKHSETSDSDE</sequence>
<keyword evidence="3" id="KW-1185">Reference proteome</keyword>
<dbReference type="OMA" id="YLKSTHH"/>
<protein>
    <submittedName>
        <fullName evidence="4">Uncharacterized protein LOC108049829</fullName>
    </submittedName>
</protein>
<reference evidence="4" key="2">
    <citation type="submission" date="2025-04" db="UniProtKB">
        <authorList>
            <consortium name="RefSeq"/>
        </authorList>
    </citation>
    <scope>IDENTIFICATION</scope>
</reference>
<evidence type="ECO:0000256" key="1">
    <source>
        <dbReference type="SAM" id="MobiDB-lite"/>
    </source>
</evidence>
<reference evidence="2" key="3">
    <citation type="submission" date="2025-05" db="UniProtKB">
        <authorList>
            <consortium name="EnsemblMetazoa"/>
        </authorList>
    </citation>
    <scope>IDENTIFICATION</scope>
</reference>
<dbReference type="OrthoDB" id="7864428at2759"/>
<feature type="compositionally biased region" description="Basic residues" evidence="1">
    <location>
        <begin position="270"/>
        <end position="281"/>
    </location>
</feature>
<feature type="compositionally biased region" description="Basic and acidic residues" evidence="1">
    <location>
        <begin position="282"/>
        <end position="291"/>
    </location>
</feature>
<evidence type="ECO:0000313" key="3">
    <source>
        <dbReference type="Proteomes" id="UP001652680"/>
    </source>
</evidence>
<feature type="compositionally biased region" description="Basic and acidic residues" evidence="1">
    <location>
        <begin position="200"/>
        <end position="210"/>
    </location>
</feature>
<proteinExistence type="predicted"/>
<reference evidence="3" key="1">
    <citation type="journal article" date="2021" name="Elife">
        <title>Highly contiguous assemblies of 101 drosophilid genomes.</title>
        <authorList>
            <person name="Kim B.Y."/>
            <person name="Wang J.R."/>
            <person name="Miller D.E."/>
            <person name="Barmina O."/>
            <person name="Delaney E."/>
            <person name="Thompson A."/>
            <person name="Comeault A.A."/>
            <person name="Peede D."/>
            <person name="D'Agostino E.R."/>
            <person name="Pelaez J."/>
            <person name="Aguilar J.M."/>
            <person name="Haji D."/>
            <person name="Matsunaga T."/>
            <person name="Armstrong E.E."/>
            <person name="Zych M."/>
            <person name="Ogawa Y."/>
            <person name="Stamenkovic-Radak M."/>
            <person name="Jelic M."/>
            <person name="Veselinovic M.S."/>
            <person name="Tanaskovic M."/>
            <person name="Eric P."/>
            <person name="Gao J.J."/>
            <person name="Katoh T.K."/>
            <person name="Toda M.J."/>
            <person name="Watabe H."/>
            <person name="Watada M."/>
            <person name="Davis J.S."/>
            <person name="Moyle L.C."/>
            <person name="Manoli G."/>
            <person name="Bertolini E."/>
            <person name="Kostal V."/>
            <person name="Hawley R.S."/>
            <person name="Takahashi A."/>
            <person name="Jones C.D."/>
            <person name="Price D.K."/>
            <person name="Whiteman N."/>
            <person name="Kopp A."/>
            <person name="Matute D.R."/>
            <person name="Petrov D.A."/>
        </authorList>
    </citation>
    <scope>NUCLEOTIDE SEQUENCE [LARGE SCALE GENOMIC DNA]</scope>
</reference>